<dbReference type="InterPro" id="IPR020845">
    <property type="entry name" value="AMP-binding_CS"/>
</dbReference>
<dbReference type="InterPro" id="IPR000873">
    <property type="entry name" value="AMP-dep_synth/lig_dom"/>
</dbReference>
<proteinExistence type="predicted"/>
<gene>
    <name evidence="3" type="ORF">RZN05_15170</name>
</gene>
<reference evidence="3 4" key="1">
    <citation type="submission" date="2023-10" db="EMBL/GenBank/DDBJ databases">
        <title>Sphingomonas sp. HF-S4 16S ribosomal RNA gene Genome sequencing and assembly.</title>
        <authorList>
            <person name="Lee H."/>
        </authorList>
    </citation>
    <scope>NUCLEOTIDE SEQUENCE [LARGE SCALE GENOMIC DNA]</scope>
    <source>
        <strain evidence="3 4">HF-S4</strain>
    </source>
</reference>
<dbReference type="InterPro" id="IPR042099">
    <property type="entry name" value="ANL_N_sf"/>
</dbReference>
<evidence type="ECO:0000313" key="4">
    <source>
        <dbReference type="Proteomes" id="UP001273531"/>
    </source>
</evidence>
<feature type="domain" description="AMP-dependent synthetase/ligase" evidence="1">
    <location>
        <begin position="31"/>
        <end position="419"/>
    </location>
</feature>
<dbReference type="EMBL" id="JAWJEJ010000001">
    <property type="protein sequence ID" value="MDV3458337.1"/>
    <property type="molecule type" value="Genomic_DNA"/>
</dbReference>
<dbReference type="Gene3D" id="3.30.300.30">
    <property type="match status" value="1"/>
</dbReference>
<organism evidence="3 4">
    <name type="scientific">Sphingomonas agrestis</name>
    <dbReference type="NCBI Taxonomy" id="3080540"/>
    <lineage>
        <taxon>Bacteria</taxon>
        <taxon>Pseudomonadati</taxon>
        <taxon>Pseudomonadota</taxon>
        <taxon>Alphaproteobacteria</taxon>
        <taxon>Sphingomonadales</taxon>
        <taxon>Sphingomonadaceae</taxon>
        <taxon>Sphingomonas</taxon>
    </lineage>
</organism>
<accession>A0ABU3YB16</accession>
<sequence length="563" mass="61119">MTDPEQIWRTAFHHPGNWDDEFPPTTMVALFEASASAHPDACFLDFMGRKYSYGETLDGANRVACGLKALGYGPGDRIGLFLPNVPHYVAAYYGILKLGGTVVNFSPLYSVEELAAQVEDSGTKLLFTLSASALLPTALKVLEQSGLERLVVGSVAGALPPAKSLFYRWFRGSEVTPRPEDPRILAFSQLIANQGECEPLELDPNRDIALIQYTGGTTGTPKGAVLTHQNLSANARQVARLDPDMATAKDSILGVLPFFHVFANTCVLNRTVLTGGEIAMLPRFNAKQALETLRRTRPRSLPGVPTMYQALLDAPDMKPDDFSSLKFCISGGAPLSAQLKEEWERVTGARVLEGYGLSESSGVVSANPYVGLNKPGTIGQPLAGTRVRLVDKEDPSRPPPPGEPGEIVVSGPQIMQGYWNRPDADAQIFVEVDGEGHWLRTGDVGTIDEDGFIRIVDRLKDMIAVGGFKVFPSQIESVLYRHPAVKEALVIGLPDPYHGELPHAYVVLDEDTDPVSGPDLSVWLNAQLGKHERVSQVVVRESLPKTMIGKLSRKDLIAEVMAA</sequence>
<dbReference type="InterPro" id="IPR050237">
    <property type="entry name" value="ATP-dep_AMP-bd_enzyme"/>
</dbReference>
<dbReference type="PANTHER" id="PTHR43767">
    <property type="entry name" value="LONG-CHAIN-FATTY-ACID--COA LIGASE"/>
    <property type="match status" value="1"/>
</dbReference>
<dbReference type="RefSeq" id="WP_317227407.1">
    <property type="nucleotide sequence ID" value="NZ_JAWJEJ010000001.1"/>
</dbReference>
<name>A0ABU3YB16_9SPHN</name>
<dbReference type="PANTHER" id="PTHR43767:SF12">
    <property type="entry name" value="AMP-DEPENDENT SYNTHETASE AND LIGASE"/>
    <property type="match status" value="1"/>
</dbReference>
<feature type="domain" description="AMP-binding enzyme C-terminal" evidence="2">
    <location>
        <begin position="474"/>
        <end position="550"/>
    </location>
</feature>
<dbReference type="PROSITE" id="PS00455">
    <property type="entry name" value="AMP_BINDING"/>
    <property type="match status" value="1"/>
</dbReference>
<protein>
    <submittedName>
        <fullName evidence="3">AMP-binding protein</fullName>
    </submittedName>
</protein>
<dbReference type="Pfam" id="PF00501">
    <property type="entry name" value="AMP-binding"/>
    <property type="match status" value="1"/>
</dbReference>
<keyword evidence="4" id="KW-1185">Reference proteome</keyword>
<dbReference type="InterPro" id="IPR025110">
    <property type="entry name" value="AMP-bd_C"/>
</dbReference>
<dbReference type="Pfam" id="PF13193">
    <property type="entry name" value="AMP-binding_C"/>
    <property type="match status" value="1"/>
</dbReference>
<dbReference type="Gene3D" id="3.40.50.12780">
    <property type="entry name" value="N-terminal domain of ligase-like"/>
    <property type="match status" value="1"/>
</dbReference>
<evidence type="ECO:0000259" key="1">
    <source>
        <dbReference type="Pfam" id="PF00501"/>
    </source>
</evidence>
<dbReference type="InterPro" id="IPR045851">
    <property type="entry name" value="AMP-bd_C_sf"/>
</dbReference>
<dbReference type="SUPFAM" id="SSF56801">
    <property type="entry name" value="Acetyl-CoA synthetase-like"/>
    <property type="match status" value="1"/>
</dbReference>
<evidence type="ECO:0000313" key="3">
    <source>
        <dbReference type="EMBL" id="MDV3458337.1"/>
    </source>
</evidence>
<evidence type="ECO:0000259" key="2">
    <source>
        <dbReference type="Pfam" id="PF13193"/>
    </source>
</evidence>
<comment type="caution">
    <text evidence="3">The sequence shown here is derived from an EMBL/GenBank/DDBJ whole genome shotgun (WGS) entry which is preliminary data.</text>
</comment>
<dbReference type="Proteomes" id="UP001273531">
    <property type="component" value="Unassembled WGS sequence"/>
</dbReference>